<name>A0A2G8SQ10_9APHY</name>
<sequence length="303" mass="33164">MADSIPSPWIVDYLIDIAEEYGANLSAAPRKEKAMKAQLVRFLTFPPSGDEPCSLWVEISDKKHIIRARLSVDAISKFEKNPIHGGRSITSHRSAFVSLKRFRPALGRVARRDGHPGLTEESTLFLDVDEIVLKGAFGEPMWGSPAEVVSDDPRIREWIHGLRQDGGAGNVLKLRKQEAMARAAEREAFETRAALKPPVKPPIQTTINSAALDTKAKSDGVALSAAAQIKCPVFKRQAENSNPLTLRFSRDVEVFMSLPFSLAGATDPQFSSTNPAVFVTSTISFELVSFRKGDSSAPPCPPR</sequence>
<evidence type="ECO:0008006" key="3">
    <source>
        <dbReference type="Google" id="ProtNLM"/>
    </source>
</evidence>
<dbReference type="EMBL" id="AYKW01000002">
    <property type="protein sequence ID" value="PIL35859.1"/>
    <property type="molecule type" value="Genomic_DNA"/>
</dbReference>
<comment type="caution">
    <text evidence="1">The sequence shown here is derived from an EMBL/GenBank/DDBJ whole genome shotgun (WGS) entry which is preliminary data.</text>
</comment>
<dbReference type="OrthoDB" id="3144405at2759"/>
<reference evidence="1 2" key="1">
    <citation type="journal article" date="2015" name="Sci. Rep.">
        <title>Chromosome-level genome map provides insights into diverse defense mechanisms in the medicinal fungus Ganoderma sinense.</title>
        <authorList>
            <person name="Zhu Y."/>
            <person name="Xu J."/>
            <person name="Sun C."/>
            <person name="Zhou S."/>
            <person name="Xu H."/>
            <person name="Nelson D.R."/>
            <person name="Qian J."/>
            <person name="Song J."/>
            <person name="Luo H."/>
            <person name="Xiang L."/>
            <person name="Li Y."/>
            <person name="Xu Z."/>
            <person name="Ji A."/>
            <person name="Wang L."/>
            <person name="Lu S."/>
            <person name="Hayward A."/>
            <person name="Sun W."/>
            <person name="Li X."/>
            <person name="Schwartz D.C."/>
            <person name="Wang Y."/>
            <person name="Chen S."/>
        </authorList>
    </citation>
    <scope>NUCLEOTIDE SEQUENCE [LARGE SCALE GENOMIC DNA]</scope>
    <source>
        <strain evidence="1 2">ZZ0214-1</strain>
    </source>
</reference>
<evidence type="ECO:0000313" key="1">
    <source>
        <dbReference type="EMBL" id="PIL35859.1"/>
    </source>
</evidence>
<keyword evidence="2" id="KW-1185">Reference proteome</keyword>
<protein>
    <recommendedName>
        <fullName evidence="3">Telomere replication protein EST3</fullName>
    </recommendedName>
</protein>
<accession>A0A2G8SQ10</accession>
<dbReference type="AlphaFoldDB" id="A0A2G8SQ10"/>
<organism evidence="1 2">
    <name type="scientific">Ganoderma sinense ZZ0214-1</name>
    <dbReference type="NCBI Taxonomy" id="1077348"/>
    <lineage>
        <taxon>Eukaryota</taxon>
        <taxon>Fungi</taxon>
        <taxon>Dikarya</taxon>
        <taxon>Basidiomycota</taxon>
        <taxon>Agaricomycotina</taxon>
        <taxon>Agaricomycetes</taxon>
        <taxon>Polyporales</taxon>
        <taxon>Polyporaceae</taxon>
        <taxon>Ganoderma</taxon>
    </lineage>
</organism>
<evidence type="ECO:0000313" key="2">
    <source>
        <dbReference type="Proteomes" id="UP000230002"/>
    </source>
</evidence>
<gene>
    <name evidence="1" type="ORF">GSI_01519</name>
</gene>
<proteinExistence type="predicted"/>
<dbReference type="Proteomes" id="UP000230002">
    <property type="component" value="Unassembled WGS sequence"/>
</dbReference>